<protein>
    <submittedName>
        <fullName evidence="2">Uncharacterized protein</fullName>
    </submittedName>
</protein>
<proteinExistence type="predicted"/>
<evidence type="ECO:0000313" key="2">
    <source>
        <dbReference type="EMBL" id="GIE41970.1"/>
    </source>
</evidence>
<reference evidence="2 3" key="1">
    <citation type="submission" date="2021-01" db="EMBL/GenBank/DDBJ databases">
        <title>Whole genome shotgun sequence of Actinoplanes lobatus NBRC 12513.</title>
        <authorList>
            <person name="Komaki H."/>
            <person name="Tamura T."/>
        </authorList>
    </citation>
    <scope>NUCLEOTIDE SEQUENCE [LARGE SCALE GENOMIC DNA]</scope>
    <source>
        <strain evidence="2 3">NBRC 12513</strain>
    </source>
</reference>
<comment type="caution">
    <text evidence="2">The sequence shown here is derived from an EMBL/GenBank/DDBJ whole genome shotgun (WGS) entry which is preliminary data.</text>
</comment>
<gene>
    <name evidence="2" type="ORF">Alo02nite_48680</name>
</gene>
<evidence type="ECO:0000313" key="3">
    <source>
        <dbReference type="Proteomes" id="UP000631312"/>
    </source>
</evidence>
<evidence type="ECO:0000256" key="1">
    <source>
        <dbReference type="SAM" id="MobiDB-lite"/>
    </source>
</evidence>
<dbReference type="Proteomes" id="UP000631312">
    <property type="component" value="Unassembled WGS sequence"/>
</dbReference>
<organism evidence="2 3">
    <name type="scientific">Actinoplanes lobatus</name>
    <dbReference type="NCBI Taxonomy" id="113568"/>
    <lineage>
        <taxon>Bacteria</taxon>
        <taxon>Bacillati</taxon>
        <taxon>Actinomycetota</taxon>
        <taxon>Actinomycetes</taxon>
        <taxon>Micromonosporales</taxon>
        <taxon>Micromonosporaceae</taxon>
        <taxon>Actinoplanes</taxon>
    </lineage>
</organism>
<keyword evidence="3" id="KW-1185">Reference proteome</keyword>
<accession>A0ABQ4AMB9</accession>
<feature type="region of interest" description="Disordered" evidence="1">
    <location>
        <begin position="1"/>
        <end position="36"/>
    </location>
</feature>
<sequence length="189" mass="19316">MAEISITERNGTESEGFPSHPGPASSVRATLPGSLPSMRGTTTAAVFASTLLAISGCATPGEPVGSAAAAEPTVSISGLDNATASACTVANQATLGQDGYDFDIATATQILTLSKQSKSTLITAAANVVEQPLRQAEASAGEFEQATHLAELRTAMLKFQTVCQNVDALTVSIQESQRSLDADAGETTR</sequence>
<name>A0ABQ4AMB9_9ACTN</name>
<dbReference type="EMBL" id="BOMP01000082">
    <property type="protein sequence ID" value="GIE41970.1"/>
    <property type="molecule type" value="Genomic_DNA"/>
</dbReference>